<dbReference type="InterPro" id="IPR044656">
    <property type="entry name" value="HSP14.7/HSP23.5/HSP23.6-like"/>
</dbReference>
<gene>
    <name evidence="6" type="ORF">DCAF_LOCUS17642</name>
</gene>
<dbReference type="Gene3D" id="2.60.40.790">
    <property type="match status" value="2"/>
</dbReference>
<name>A0AAV1S261_9ROSI</name>
<reference evidence="6 7" key="1">
    <citation type="submission" date="2024-01" db="EMBL/GenBank/DDBJ databases">
        <authorList>
            <person name="Waweru B."/>
        </authorList>
    </citation>
    <scope>NUCLEOTIDE SEQUENCE [LARGE SCALE GENOMIC DNA]</scope>
</reference>
<evidence type="ECO:0000313" key="7">
    <source>
        <dbReference type="Proteomes" id="UP001314170"/>
    </source>
</evidence>
<evidence type="ECO:0000256" key="1">
    <source>
        <dbReference type="ARBA" id="ARBA00022946"/>
    </source>
</evidence>
<dbReference type="PANTHER" id="PTHR46991:SF11">
    <property type="entry name" value="SMALL HEAT SHOCK PROTEIN HSPF"/>
    <property type="match status" value="1"/>
</dbReference>
<sequence length="232" mass="26507">MGSNVATGKPFSRFINALVPSISSPLTVQTMPPRRQGLNLPKLRLCPNQKVDLPGVSQGTVRVWGENKTVYFEGEDAKNDEEFDKESPRKFKGNIPLVDKLEYKIDEMKYVVKDGVLKVRMLFDVERRVVTSAHPYVVEGSNYPMNTLKEGEASYVRVDLPGVTMDAVKVWIDKDFLYFEGEDPKNDQEHDKEPPRRFKGQIALSTQCFHEADEMKFMLKNGVLMVMIPFKE</sequence>
<dbReference type="SUPFAM" id="SSF49764">
    <property type="entry name" value="HSP20-like chaperones"/>
    <property type="match status" value="1"/>
</dbReference>
<evidence type="ECO:0000256" key="4">
    <source>
        <dbReference type="RuleBase" id="RU003616"/>
    </source>
</evidence>
<dbReference type="PANTHER" id="PTHR46991">
    <property type="entry name" value="23.5 KDA HEAT SHOCK PROTEIN, MITOCHONDRIAL"/>
    <property type="match status" value="1"/>
</dbReference>
<evidence type="ECO:0000313" key="6">
    <source>
        <dbReference type="EMBL" id="CAK7344141.1"/>
    </source>
</evidence>
<dbReference type="PROSITE" id="PS01031">
    <property type="entry name" value="SHSP"/>
    <property type="match status" value="1"/>
</dbReference>
<dbReference type="InterPro" id="IPR002068">
    <property type="entry name" value="A-crystallin/Hsp20_dom"/>
</dbReference>
<keyword evidence="7" id="KW-1185">Reference proteome</keyword>
<evidence type="ECO:0000259" key="5">
    <source>
        <dbReference type="PROSITE" id="PS01031"/>
    </source>
</evidence>
<keyword evidence="1" id="KW-0809">Transit peptide</keyword>
<protein>
    <recommendedName>
        <fullName evidence="5">SHSP domain-containing protein</fullName>
    </recommendedName>
</protein>
<evidence type="ECO:0000256" key="3">
    <source>
        <dbReference type="PROSITE-ProRule" id="PRU00285"/>
    </source>
</evidence>
<feature type="domain" description="SHSP" evidence="5">
    <location>
        <begin position="136"/>
        <end position="232"/>
    </location>
</feature>
<dbReference type="AlphaFoldDB" id="A0AAV1S261"/>
<dbReference type="InterPro" id="IPR008978">
    <property type="entry name" value="HSP20-like_chaperone"/>
</dbReference>
<proteinExistence type="inferred from homology"/>
<keyword evidence="2" id="KW-0346">Stress response</keyword>
<dbReference type="Pfam" id="PF00011">
    <property type="entry name" value="HSP20"/>
    <property type="match status" value="1"/>
</dbReference>
<organism evidence="6 7">
    <name type="scientific">Dovyalis caffra</name>
    <dbReference type="NCBI Taxonomy" id="77055"/>
    <lineage>
        <taxon>Eukaryota</taxon>
        <taxon>Viridiplantae</taxon>
        <taxon>Streptophyta</taxon>
        <taxon>Embryophyta</taxon>
        <taxon>Tracheophyta</taxon>
        <taxon>Spermatophyta</taxon>
        <taxon>Magnoliopsida</taxon>
        <taxon>eudicotyledons</taxon>
        <taxon>Gunneridae</taxon>
        <taxon>Pentapetalae</taxon>
        <taxon>rosids</taxon>
        <taxon>fabids</taxon>
        <taxon>Malpighiales</taxon>
        <taxon>Salicaceae</taxon>
        <taxon>Flacourtieae</taxon>
        <taxon>Dovyalis</taxon>
    </lineage>
</organism>
<dbReference type="CDD" id="cd00298">
    <property type="entry name" value="ACD_sHsps_p23-like"/>
    <property type="match status" value="1"/>
</dbReference>
<comment type="caution">
    <text evidence="6">The sequence shown here is derived from an EMBL/GenBank/DDBJ whole genome shotgun (WGS) entry which is preliminary data.</text>
</comment>
<dbReference type="EMBL" id="CAWUPB010001161">
    <property type="protein sequence ID" value="CAK7344141.1"/>
    <property type="molecule type" value="Genomic_DNA"/>
</dbReference>
<dbReference type="Proteomes" id="UP001314170">
    <property type="component" value="Unassembled WGS sequence"/>
</dbReference>
<dbReference type="CDD" id="cd06464">
    <property type="entry name" value="ACD_sHsps-like"/>
    <property type="match status" value="1"/>
</dbReference>
<accession>A0AAV1S261</accession>
<evidence type="ECO:0000256" key="2">
    <source>
        <dbReference type="ARBA" id="ARBA00023016"/>
    </source>
</evidence>
<comment type="similarity">
    <text evidence="3 4">Belongs to the small heat shock protein (HSP20) family.</text>
</comment>